<gene>
    <name evidence="3" type="ORF">GCM10009836_18940</name>
</gene>
<dbReference type="SUPFAM" id="SSF52141">
    <property type="entry name" value="Uracil-DNA glycosylase-like"/>
    <property type="match status" value="1"/>
</dbReference>
<dbReference type="InterPro" id="IPR036895">
    <property type="entry name" value="Uracil-DNA_glycosylase-like_sf"/>
</dbReference>
<comment type="caution">
    <text evidence="3">The sequence shown here is derived from an EMBL/GenBank/DDBJ whole genome shotgun (WGS) entry which is preliminary data.</text>
</comment>
<dbReference type="Pfam" id="PF03167">
    <property type="entry name" value="UDG"/>
    <property type="match status" value="1"/>
</dbReference>
<evidence type="ECO:0000313" key="3">
    <source>
        <dbReference type="EMBL" id="GAA1839918.1"/>
    </source>
</evidence>
<evidence type="ECO:0000259" key="2">
    <source>
        <dbReference type="Pfam" id="PF03167"/>
    </source>
</evidence>
<reference evidence="3 4" key="1">
    <citation type="journal article" date="2019" name="Int. J. Syst. Evol. Microbiol.">
        <title>The Global Catalogue of Microorganisms (GCM) 10K type strain sequencing project: providing services to taxonomists for standard genome sequencing and annotation.</title>
        <authorList>
            <consortium name="The Broad Institute Genomics Platform"/>
            <consortium name="The Broad Institute Genome Sequencing Center for Infectious Disease"/>
            <person name="Wu L."/>
            <person name="Ma J."/>
        </authorList>
    </citation>
    <scope>NUCLEOTIDE SEQUENCE [LARGE SCALE GENOMIC DNA]</scope>
    <source>
        <strain evidence="3 4">JCM 16009</strain>
    </source>
</reference>
<dbReference type="Gene3D" id="3.40.470.10">
    <property type="entry name" value="Uracil-DNA glycosylase-like domain"/>
    <property type="match status" value="1"/>
</dbReference>
<dbReference type="InterPro" id="IPR005122">
    <property type="entry name" value="Uracil-DNA_glycosylase-like"/>
</dbReference>
<dbReference type="Proteomes" id="UP001500449">
    <property type="component" value="Unassembled WGS sequence"/>
</dbReference>
<feature type="domain" description="Uracil-DNA glycosylase-like" evidence="2">
    <location>
        <begin position="44"/>
        <end position="164"/>
    </location>
</feature>
<evidence type="ECO:0000313" key="4">
    <source>
        <dbReference type="Proteomes" id="UP001500449"/>
    </source>
</evidence>
<protein>
    <submittedName>
        <fullName evidence="3">Uracil-DNA glycosylase</fullName>
    </submittedName>
</protein>
<name>A0ABN2MVM0_9PSEU</name>
<accession>A0ABN2MVM0</accession>
<proteinExistence type="predicted"/>
<organism evidence="3 4">
    <name type="scientific">Pseudonocardia ailaonensis</name>
    <dbReference type="NCBI Taxonomy" id="367279"/>
    <lineage>
        <taxon>Bacteria</taxon>
        <taxon>Bacillati</taxon>
        <taxon>Actinomycetota</taxon>
        <taxon>Actinomycetes</taxon>
        <taxon>Pseudonocardiales</taxon>
        <taxon>Pseudonocardiaceae</taxon>
        <taxon>Pseudonocardia</taxon>
    </lineage>
</organism>
<keyword evidence="4" id="KW-1185">Reference proteome</keyword>
<feature type="region of interest" description="Disordered" evidence="1">
    <location>
        <begin position="227"/>
        <end position="259"/>
    </location>
</feature>
<sequence length="259" mass="27962">MTEFDPGPPAAIAAHLDTMPSWADHRELFWYDWGPVHYRGRLDGSARLLCVASDPGPTERIACRTLVGDAGQRVQGFLRKVGLTRSYLAVNAFALALRPSQADEAGPLLAEPARRTWWAGLVDAATGPALEAVVAFGAQAQHAVSLWDSRPAVPLFEVPHPSSRDPERLATEWAGAVTELRDILTPDPDGDVTGANYGATLVEADYAPIPPRDLPYGLPAWFGDDAWGRAATPRHNNSVARPSADSLHSLLWQAPPDQP</sequence>
<evidence type="ECO:0000256" key="1">
    <source>
        <dbReference type="SAM" id="MobiDB-lite"/>
    </source>
</evidence>
<dbReference type="RefSeq" id="WP_344414622.1">
    <property type="nucleotide sequence ID" value="NZ_BAAAQK010000005.1"/>
</dbReference>
<dbReference type="EMBL" id="BAAAQK010000005">
    <property type="protein sequence ID" value="GAA1839918.1"/>
    <property type="molecule type" value="Genomic_DNA"/>
</dbReference>